<dbReference type="AlphaFoldDB" id="A0A660SDR4"/>
<reference evidence="6 7" key="1">
    <citation type="submission" date="2018-06" db="EMBL/GenBank/DDBJ databases">
        <title>Extensive metabolic versatility and redundancy in microbially diverse, dynamic hydrothermal sediments.</title>
        <authorList>
            <person name="Dombrowski N."/>
            <person name="Teske A."/>
            <person name="Baker B.J."/>
        </authorList>
    </citation>
    <scope>NUCLEOTIDE SEQUENCE [LARGE SCALE GENOMIC DNA]</scope>
    <source>
        <strain evidence="6">B36_G15</strain>
    </source>
</reference>
<dbReference type="InterPro" id="IPR014746">
    <property type="entry name" value="Gln_synth/guanido_kin_cat_dom"/>
</dbReference>
<evidence type="ECO:0000313" key="7">
    <source>
        <dbReference type="Proteomes" id="UP000268469"/>
    </source>
</evidence>
<protein>
    <submittedName>
        <fullName evidence="6">Uncharacterized protein</fullName>
    </submittedName>
</protein>
<feature type="domain" description="GS catalytic" evidence="5">
    <location>
        <begin position="91"/>
        <end position="267"/>
    </location>
</feature>
<dbReference type="PANTHER" id="PTHR43407:SF1">
    <property type="entry name" value="LENGSIN"/>
    <property type="match status" value="1"/>
</dbReference>
<organism evidence="6 7">
    <name type="scientific">candidate division WOR-3 bacterium</name>
    <dbReference type="NCBI Taxonomy" id="2052148"/>
    <lineage>
        <taxon>Bacteria</taxon>
        <taxon>Bacteria division WOR-3</taxon>
    </lineage>
</organism>
<evidence type="ECO:0000256" key="3">
    <source>
        <dbReference type="RuleBase" id="RU000384"/>
    </source>
</evidence>
<evidence type="ECO:0000259" key="4">
    <source>
        <dbReference type="PROSITE" id="PS51986"/>
    </source>
</evidence>
<dbReference type="GO" id="GO:0004356">
    <property type="term" value="F:glutamine synthetase activity"/>
    <property type="evidence" value="ECO:0007669"/>
    <property type="project" value="InterPro"/>
</dbReference>
<proteinExistence type="inferred from homology"/>
<dbReference type="SUPFAM" id="SSF55931">
    <property type="entry name" value="Glutamine synthetase/guanido kinase"/>
    <property type="match status" value="1"/>
</dbReference>
<dbReference type="Proteomes" id="UP000268469">
    <property type="component" value="Unassembled WGS sequence"/>
</dbReference>
<evidence type="ECO:0000313" key="6">
    <source>
        <dbReference type="EMBL" id="RKX68803.1"/>
    </source>
</evidence>
<dbReference type="PROSITE" id="PS51987">
    <property type="entry name" value="GS_CATALYTIC"/>
    <property type="match status" value="1"/>
</dbReference>
<accession>A0A660SDR4</accession>
<dbReference type="Pfam" id="PF00120">
    <property type="entry name" value="Gln-synt_C"/>
    <property type="match status" value="1"/>
</dbReference>
<evidence type="ECO:0000256" key="2">
    <source>
        <dbReference type="PROSITE-ProRule" id="PRU01330"/>
    </source>
</evidence>
<feature type="non-terminal residue" evidence="6">
    <location>
        <position position="267"/>
    </location>
</feature>
<dbReference type="InterPro" id="IPR008147">
    <property type="entry name" value="Gln_synt_N"/>
</dbReference>
<feature type="domain" description="GS beta-grasp" evidence="4">
    <location>
        <begin position="3"/>
        <end position="84"/>
    </location>
</feature>
<evidence type="ECO:0000256" key="1">
    <source>
        <dbReference type="ARBA" id="ARBA00009897"/>
    </source>
</evidence>
<dbReference type="GO" id="GO:0019740">
    <property type="term" value="P:nitrogen utilization"/>
    <property type="evidence" value="ECO:0007669"/>
    <property type="project" value="TreeGrafter"/>
</dbReference>
<dbReference type="EMBL" id="QNBE01000128">
    <property type="protein sequence ID" value="RKX68803.1"/>
    <property type="molecule type" value="Genomic_DNA"/>
</dbReference>
<comment type="similarity">
    <text evidence="1 2 3">Belongs to the glutamine synthetase family.</text>
</comment>
<dbReference type="GO" id="GO:0016020">
    <property type="term" value="C:membrane"/>
    <property type="evidence" value="ECO:0007669"/>
    <property type="project" value="TreeGrafter"/>
</dbReference>
<dbReference type="SUPFAM" id="SSF54368">
    <property type="entry name" value="Glutamine synthetase, N-terminal domain"/>
    <property type="match status" value="1"/>
</dbReference>
<evidence type="ECO:0000259" key="5">
    <source>
        <dbReference type="PROSITE" id="PS51987"/>
    </source>
</evidence>
<dbReference type="Gene3D" id="3.30.590.10">
    <property type="entry name" value="Glutamine synthetase/guanido kinase, catalytic domain"/>
    <property type="match status" value="1"/>
</dbReference>
<dbReference type="GO" id="GO:0006542">
    <property type="term" value="P:glutamine biosynthetic process"/>
    <property type="evidence" value="ECO:0007669"/>
    <property type="project" value="InterPro"/>
</dbReference>
<sequence length="267" mass="30164">MDKQIRFVDLKYLDLLGGLHHLTIPIDNFALKRPFGIDGSSLAGFSSRKDSDLVVIADPKTRSVDPFFEEPTLSFFANIYHPDGSRFEADPRAIIEKAKKKARAYGRPYFQVELEFYIFRRLSVEHWPGGYSVAFESDDSASYHSPLPNDRFSRIRDRISQVLSRLGIPIRYHHHELGPGQQEIELELVPLDRIGDVITLARYVIKNVCATEGLKASFLAKPLSGAPGSGLHIHHLIRKKGSIFGRKRLTRIGRYYLGGLLTHAPAL</sequence>
<dbReference type="GO" id="GO:0005737">
    <property type="term" value="C:cytoplasm"/>
    <property type="evidence" value="ECO:0007669"/>
    <property type="project" value="TreeGrafter"/>
</dbReference>
<dbReference type="PROSITE" id="PS51986">
    <property type="entry name" value="GS_BETA_GRASP"/>
    <property type="match status" value="1"/>
</dbReference>
<comment type="caution">
    <text evidence="6">The sequence shown here is derived from an EMBL/GenBank/DDBJ whole genome shotgun (WGS) entry which is preliminary data.</text>
</comment>
<dbReference type="SMART" id="SM01230">
    <property type="entry name" value="Gln-synt_C"/>
    <property type="match status" value="1"/>
</dbReference>
<gene>
    <name evidence="6" type="ORF">DRP53_09935</name>
</gene>
<dbReference type="InterPro" id="IPR036651">
    <property type="entry name" value="Gln_synt_N_sf"/>
</dbReference>
<dbReference type="Pfam" id="PF03951">
    <property type="entry name" value="Gln-synt_N"/>
    <property type="match status" value="1"/>
</dbReference>
<dbReference type="InterPro" id="IPR008146">
    <property type="entry name" value="Gln_synth_cat_dom"/>
</dbReference>
<dbReference type="PANTHER" id="PTHR43407">
    <property type="entry name" value="GLUTAMINE SYNTHETASE"/>
    <property type="match status" value="1"/>
</dbReference>
<name>A0A660SDR4_UNCW3</name>
<dbReference type="Gene3D" id="3.10.20.70">
    <property type="entry name" value="Glutamine synthetase, N-terminal domain"/>
    <property type="match status" value="1"/>
</dbReference>